<dbReference type="InterPro" id="IPR023346">
    <property type="entry name" value="Lysozyme-like_dom_sf"/>
</dbReference>
<dbReference type="EMBL" id="JAJAPW010000001">
    <property type="protein sequence ID" value="MCB4797464.1"/>
    <property type="molecule type" value="Genomic_DNA"/>
</dbReference>
<dbReference type="Proteomes" id="UP001139199">
    <property type="component" value="Unassembled WGS sequence"/>
</dbReference>
<reference evidence="1" key="1">
    <citation type="submission" date="2021-10" db="EMBL/GenBank/DDBJ databases">
        <title>Tamlana sargassums sp. nov., and Tamlana laminarinivorans sp. nov., two new bacteria isolated from the brown alga.</title>
        <authorList>
            <person name="Li J."/>
        </authorList>
    </citation>
    <scope>NUCLEOTIDE SEQUENCE</scope>
    <source>
        <strain evidence="1">PT2-4</strain>
    </source>
</reference>
<name>A0A9X1HWH8_9FLAO</name>
<evidence type="ECO:0000313" key="2">
    <source>
        <dbReference type="Proteomes" id="UP001139199"/>
    </source>
</evidence>
<dbReference type="SUPFAM" id="SSF53955">
    <property type="entry name" value="Lysozyme-like"/>
    <property type="match status" value="1"/>
</dbReference>
<sequence length="218" mass="24242">MVRNIAIFITIVLTICTLVSLGFQSNETPDLSKHSTKGLSLNYTVEDNTDVLALATTEQENYEFSPYLGKSFVGFKEALAFKESGGNYFSVNTFGYLGKYQFGEGTLKLIGINNPNEFLQNPKLQEKAFIANVARNKWILRRDIKNFVGRRINGIVVTESGILAAAHLAGPGSVKKYLRSYGLDNFADGYGTTVHYYMKRFSGYDTSFVKPNKVAKAI</sequence>
<dbReference type="AlphaFoldDB" id="A0A9X1HWH8"/>
<keyword evidence="2" id="KW-1185">Reference proteome</keyword>
<accession>A0A9X1HWH8</accession>
<gene>
    <name evidence="1" type="ORF">LG649_01320</name>
</gene>
<evidence type="ECO:0000313" key="1">
    <source>
        <dbReference type="EMBL" id="MCB4797464.1"/>
    </source>
</evidence>
<dbReference type="RefSeq" id="WP_226540126.1">
    <property type="nucleotide sequence ID" value="NZ_JAJAPW010000001.1"/>
</dbReference>
<organism evidence="1 2">
    <name type="scientific">Neotamlana laminarinivorans</name>
    <dbReference type="NCBI Taxonomy" id="2883124"/>
    <lineage>
        <taxon>Bacteria</taxon>
        <taxon>Pseudomonadati</taxon>
        <taxon>Bacteroidota</taxon>
        <taxon>Flavobacteriia</taxon>
        <taxon>Flavobacteriales</taxon>
        <taxon>Flavobacteriaceae</taxon>
        <taxon>Neotamlana</taxon>
    </lineage>
</organism>
<proteinExistence type="predicted"/>
<comment type="caution">
    <text evidence="1">The sequence shown here is derived from an EMBL/GenBank/DDBJ whole genome shotgun (WGS) entry which is preliminary data.</text>
</comment>
<protein>
    <submittedName>
        <fullName evidence="1">Peptidoglycan-binding protein LysM</fullName>
    </submittedName>
</protein>